<dbReference type="Pfam" id="PF24467">
    <property type="entry name" value="ARM_FBXO47"/>
    <property type="match status" value="1"/>
</dbReference>
<dbReference type="InterPro" id="IPR038946">
    <property type="entry name" value="FBXO47"/>
</dbReference>
<evidence type="ECO:0000259" key="1">
    <source>
        <dbReference type="Pfam" id="PF24467"/>
    </source>
</evidence>
<proteinExistence type="predicted"/>
<accession>A0A3Q2ZEP7</accession>
<sequence length="415" mass="47775">MTMVRDSWTGKSQRLKKTPQRSHLNVDELNPLMNLGLSVCFSVLDISVFSMVSKEITSHVVDYISSLAWKNKTIIQSFHSSTCLEQRSTVEHYRHLGLLFKRCTLLLPTKERLKFIFSKFSKVRKAQDRAECCHCFDTLIAGWDELECQRVFNFLCELTNLMQKAEAVLKTKPGAKEYQEMQLRLFCRQVLLDPWRNQPDCQFWLVQLLKPWPIVSQAHLLLILYGPLLPEGFLGWQNLVETVLPHSSLWNLAKGILTLFGKLEVKGWTTDSMLLTVALSCSSPVIPQPWHVENVARLLVLCGSSLCYTILANKAVNGRLTEVSRLIIYIILVCERDGYPMSWAVKLVQQICRLFSSAPEKLSFIQQLENKFAEITREFFESFLAGDFGETFQTLSVLLDSNVHFHTMFLHMFLK</sequence>
<dbReference type="AlphaFoldDB" id="A0A3Q2ZEP7"/>
<organism evidence="2 3">
    <name type="scientific">Kryptolebias marmoratus</name>
    <name type="common">Mangrove killifish</name>
    <name type="synonym">Rivulus marmoratus</name>
    <dbReference type="NCBI Taxonomy" id="37003"/>
    <lineage>
        <taxon>Eukaryota</taxon>
        <taxon>Metazoa</taxon>
        <taxon>Chordata</taxon>
        <taxon>Craniata</taxon>
        <taxon>Vertebrata</taxon>
        <taxon>Euteleostomi</taxon>
        <taxon>Actinopterygii</taxon>
        <taxon>Neopterygii</taxon>
        <taxon>Teleostei</taxon>
        <taxon>Neoteleostei</taxon>
        <taxon>Acanthomorphata</taxon>
        <taxon>Ovalentaria</taxon>
        <taxon>Atherinomorphae</taxon>
        <taxon>Cyprinodontiformes</taxon>
        <taxon>Rivulidae</taxon>
        <taxon>Kryptolebias</taxon>
    </lineage>
</organism>
<name>A0A3Q2ZEP7_KRYMA</name>
<dbReference type="OMA" id="AFACVTM"/>
<dbReference type="STRING" id="37003.ENSKMAP00000001110"/>
<feature type="domain" description="FBXO47 ARM repeats region" evidence="1">
    <location>
        <begin position="162"/>
        <end position="388"/>
    </location>
</feature>
<dbReference type="GeneTree" id="ENSGT00940000167237"/>
<dbReference type="PANTHER" id="PTHR34098">
    <property type="entry name" value="F-BOX ONLY PROTEIN 47"/>
    <property type="match status" value="1"/>
</dbReference>
<protein>
    <submittedName>
        <fullName evidence="2">F-box protein 47</fullName>
    </submittedName>
</protein>
<dbReference type="Ensembl" id="ENSKMAT00000001145.1">
    <property type="protein sequence ID" value="ENSKMAP00000001110.1"/>
    <property type="gene ID" value="ENSKMAG00000000860.1"/>
</dbReference>
<reference evidence="2" key="1">
    <citation type="submission" date="2025-08" db="UniProtKB">
        <authorList>
            <consortium name="Ensembl"/>
        </authorList>
    </citation>
    <scope>IDENTIFICATION</scope>
</reference>
<dbReference type="InterPro" id="IPR056622">
    <property type="entry name" value="ARM_FBXO47"/>
</dbReference>
<dbReference type="Proteomes" id="UP000264800">
    <property type="component" value="Unplaced"/>
</dbReference>
<keyword evidence="3" id="KW-1185">Reference proteome</keyword>
<dbReference type="PANTHER" id="PTHR34098:SF1">
    <property type="entry name" value="F-BOX ONLY PROTEIN 47"/>
    <property type="match status" value="1"/>
</dbReference>
<evidence type="ECO:0000313" key="3">
    <source>
        <dbReference type="Proteomes" id="UP000264800"/>
    </source>
</evidence>
<evidence type="ECO:0000313" key="2">
    <source>
        <dbReference type="Ensembl" id="ENSKMAP00000001110.1"/>
    </source>
</evidence>
<reference evidence="2" key="2">
    <citation type="submission" date="2025-09" db="UniProtKB">
        <authorList>
            <consortium name="Ensembl"/>
        </authorList>
    </citation>
    <scope>IDENTIFICATION</scope>
</reference>